<reference evidence="2 3" key="1">
    <citation type="submission" date="2015-01" db="EMBL/GenBank/DDBJ databases">
        <title>Erwinia tracheiphila.</title>
        <authorList>
            <person name="Shapiro L.R."/>
        </authorList>
    </citation>
    <scope>NUCLEOTIDE SEQUENCE [LARGE SCALE GENOMIC DNA]</scope>
    <source>
        <strain evidence="2 3">BuffGH</strain>
    </source>
</reference>
<organism evidence="2 3">
    <name type="scientific">Erwinia tracheiphila</name>
    <dbReference type="NCBI Taxonomy" id="65700"/>
    <lineage>
        <taxon>Bacteria</taxon>
        <taxon>Pseudomonadati</taxon>
        <taxon>Pseudomonadota</taxon>
        <taxon>Gammaproteobacteria</taxon>
        <taxon>Enterobacterales</taxon>
        <taxon>Erwiniaceae</taxon>
        <taxon>Erwinia</taxon>
    </lineage>
</organism>
<dbReference type="AlphaFoldDB" id="A0A0M2KI02"/>
<dbReference type="EMBL" id="JXNU01000003">
    <property type="protein sequence ID" value="KKF36641.1"/>
    <property type="molecule type" value="Genomic_DNA"/>
</dbReference>
<keyword evidence="3" id="KW-1185">Reference proteome</keyword>
<sequence length="602" mass="65447">MATENRAKFIIDLVGNVSQRARNFGSSIRQLGRDGSLSMRLLSRSVSGANGILDKFDNRLVGFATGGGLVMAGKRVGEQSQLLTELGTRYNLTADQVNAFNQAVWQNAGNRKTNYTDLINATGKFLERTNDLDGAVTQMDNIALAMKGIGLSAEDAGDLVSAFWLSGTRDARAMTRALDGLSSVSLTGTGNLSEQVKSVPGMIKSTSWKTPEDIAQIVGMQRLANEQFTDPSQAASAVNDFFESVKNKDNQKILRRNHVEVYKDRKRGIYKSAPELALEIGKAAKQKEHNFRDIFNGNALQMMMGFTSKDKQQQLKSLINPANVKDGFTDEKATRNIQTLNSALTSLANAGDKFAQLKLAKPVQDLADAINDLSAEELDKYTGILEKATWAIGAAVAARYTWRAGKWGKDLLMGPGKKGAGRGELGGDGSVVPVYVTNWQDGGNGNGAGPGSDTPFNKVGPRASAMNSTIQIMGLLPTEDELKQRLEQLRKEQYPDGRQPKYAWLPAPIDNWLQDRDKRLSERGPAISPYLRGGTMGEQWEQAQATAPTEARDFRKAIQPPDGKITIEVSSANPDLKVKATEVKSRNIGLRVNTGYTWGGGI</sequence>
<dbReference type="PATRIC" id="fig|65700.7.peg.2578"/>
<proteinExistence type="predicted"/>
<evidence type="ECO:0000313" key="2">
    <source>
        <dbReference type="EMBL" id="KKF36641.1"/>
    </source>
</evidence>
<protein>
    <recommendedName>
        <fullName evidence="4">Phage tail tape measure protein</fullName>
    </recommendedName>
</protein>
<evidence type="ECO:0008006" key="4">
    <source>
        <dbReference type="Google" id="ProtNLM"/>
    </source>
</evidence>
<dbReference type="RefSeq" id="WP_016191778.1">
    <property type="nucleotide sequence ID" value="NZ_CP089932.1"/>
</dbReference>
<dbReference type="STRING" id="65700.SY86_10200"/>
<comment type="caution">
    <text evidence="2">The sequence shown here is derived from an EMBL/GenBank/DDBJ whole genome shotgun (WGS) entry which is preliminary data.</text>
</comment>
<dbReference type="Proteomes" id="UP000033924">
    <property type="component" value="Unassembled WGS sequence"/>
</dbReference>
<evidence type="ECO:0000313" key="1">
    <source>
        <dbReference type="EMBL" id="KKF35711.1"/>
    </source>
</evidence>
<gene>
    <name evidence="1" type="ORF">SY86_10200</name>
    <name evidence="2" type="ORF">SY86_16260</name>
</gene>
<evidence type="ECO:0000313" key="3">
    <source>
        <dbReference type="Proteomes" id="UP000033924"/>
    </source>
</evidence>
<dbReference type="EMBL" id="JXNU01000003">
    <property type="protein sequence ID" value="KKF35711.1"/>
    <property type="molecule type" value="Genomic_DNA"/>
</dbReference>
<accession>A0A0M2KI02</accession>
<name>A0A0M2KI02_9GAMM</name>